<dbReference type="eggNOG" id="COG3039">
    <property type="taxonomic scope" value="Bacteria"/>
</dbReference>
<dbReference type="InterPro" id="IPR025668">
    <property type="entry name" value="Tnp_DDE_dom"/>
</dbReference>
<feature type="non-terminal residue" evidence="2">
    <location>
        <position position="1"/>
    </location>
</feature>
<sequence>YKSSRKECEACPFRASKCTESKDGVKTIERHIWQEDLDKATQRASGTEKETYQKRKQTIEKVFADGKRRHGLDYTLYTGFERVYDNLMLIFTGMNLKKLCTYLGRMQEAHCAQNSCFEHQNEETLKAMGIG</sequence>
<accession>A0A1H6XSW4</accession>
<keyword evidence="3" id="KW-1185">Reference proteome</keyword>
<organism evidence="2 3">
    <name type="scientific">Sharpea azabuensis</name>
    <dbReference type="NCBI Taxonomy" id="322505"/>
    <lineage>
        <taxon>Bacteria</taxon>
        <taxon>Bacillati</taxon>
        <taxon>Bacillota</taxon>
        <taxon>Erysipelotrichia</taxon>
        <taxon>Erysipelotrichales</taxon>
        <taxon>Coprobacillaceae</taxon>
        <taxon>Sharpea</taxon>
    </lineage>
</organism>
<dbReference type="AlphaFoldDB" id="A0A1H6XSW4"/>
<reference evidence="3" key="1">
    <citation type="submission" date="2016-10" db="EMBL/GenBank/DDBJ databases">
        <authorList>
            <person name="Varghese N."/>
        </authorList>
    </citation>
    <scope>NUCLEOTIDE SEQUENCE [LARGE SCALE GENOMIC DNA]</scope>
    <source>
        <strain evidence="3">DSM 20406</strain>
    </source>
</reference>
<gene>
    <name evidence="2" type="ORF">SAMN04487834_11071</name>
</gene>
<dbReference type="PANTHER" id="PTHR33408">
    <property type="entry name" value="TRANSPOSASE"/>
    <property type="match status" value="1"/>
</dbReference>
<name>A0A1H6XSW4_9FIRM</name>
<proteinExistence type="predicted"/>
<evidence type="ECO:0000313" key="3">
    <source>
        <dbReference type="Proteomes" id="UP000183028"/>
    </source>
</evidence>
<dbReference type="PANTHER" id="PTHR33408:SF2">
    <property type="entry name" value="TRANSPOSASE DDE DOMAIN-CONTAINING PROTEIN"/>
    <property type="match status" value="1"/>
</dbReference>
<dbReference type="Pfam" id="PF13751">
    <property type="entry name" value="DDE_Tnp_1_6"/>
    <property type="match status" value="1"/>
</dbReference>
<evidence type="ECO:0000259" key="1">
    <source>
        <dbReference type="Pfam" id="PF13751"/>
    </source>
</evidence>
<feature type="domain" description="Transposase DDE" evidence="1">
    <location>
        <begin position="4"/>
        <end position="100"/>
    </location>
</feature>
<protein>
    <submittedName>
        <fullName evidence="2">Transposase DDE domain-containing protein</fullName>
    </submittedName>
</protein>
<dbReference type="RefSeq" id="WP_177164996.1">
    <property type="nucleotide sequence ID" value="NZ_FNYK01000107.1"/>
</dbReference>
<dbReference type="Proteomes" id="UP000183028">
    <property type="component" value="Unassembled WGS sequence"/>
</dbReference>
<evidence type="ECO:0000313" key="2">
    <source>
        <dbReference type="EMBL" id="SEJ32131.1"/>
    </source>
</evidence>
<dbReference type="EMBL" id="FNYK01000107">
    <property type="protein sequence ID" value="SEJ32131.1"/>
    <property type="molecule type" value="Genomic_DNA"/>
</dbReference>